<evidence type="ECO:0000259" key="1">
    <source>
        <dbReference type="Pfam" id="PF03478"/>
    </source>
</evidence>
<dbReference type="Pfam" id="PF03478">
    <property type="entry name" value="Beta-prop_KIB1-4"/>
    <property type="match status" value="1"/>
</dbReference>
<dbReference type="EMBL" id="JAMFTS010000001">
    <property type="protein sequence ID" value="KAJ4811731.1"/>
    <property type="molecule type" value="Genomic_DNA"/>
</dbReference>
<evidence type="ECO:0000313" key="3">
    <source>
        <dbReference type="Proteomes" id="UP001140206"/>
    </source>
</evidence>
<keyword evidence="3" id="KW-1185">Reference proteome</keyword>
<dbReference type="Proteomes" id="UP001140206">
    <property type="component" value="Chromosome 1"/>
</dbReference>
<dbReference type="AlphaFoldDB" id="A0AAV8H6E5"/>
<proteinExistence type="predicted"/>
<dbReference type="InterPro" id="IPR050942">
    <property type="entry name" value="F-box_BR-signaling"/>
</dbReference>
<protein>
    <submittedName>
        <fullName evidence="2">F-box protein (DUF295)</fullName>
    </submittedName>
</protein>
<sequence length="399" mass="45756">MEELDSPTASPDWANLPTLVVHLISRKVKSIVDYVRFRAVCSPWRSASLTKPTRLPPQLPWLMISYDSNPEDDGMRLFYDLWQSKMHKLHLPETIGKMCCASCNGWLVVVAPVGKEVFLLNPLTRARIQLPPFGTPVKLFGVEQEGSHFGGHQWFQLFADDFLINKLSFSTDLTDPNCLIMLFFQKAHRIMFCRVGDLRWTLFKMQSRDIDATYHNGRFYSLSSDGIMRSYDLNNPQKLLISYHPEFNFVTMFFLEGKSGLYIVVAHDLEEEEGGEEEQYPVHGLDNTEKGTKNETELYLLDEVLFGLKQIVDTGNTTIFYKDDYYCLAVCSDDWDSLNGGYIYFEDVCVSSEEKGDKCYGIYFAKLGDDESEMGVHDLSEQLQVLPATTAMWFQPSIF</sequence>
<dbReference type="InterPro" id="IPR005174">
    <property type="entry name" value="KIB1-4_b-propeller"/>
</dbReference>
<accession>A0AAV8H6E5</accession>
<evidence type="ECO:0000313" key="2">
    <source>
        <dbReference type="EMBL" id="KAJ4811731.1"/>
    </source>
</evidence>
<comment type="caution">
    <text evidence="2">The sequence shown here is derived from an EMBL/GenBank/DDBJ whole genome shotgun (WGS) entry which is preliminary data.</text>
</comment>
<feature type="domain" description="KIB1-4 beta-propeller" evidence="1">
    <location>
        <begin position="78"/>
        <end position="363"/>
    </location>
</feature>
<gene>
    <name evidence="2" type="ORF">LUZ62_024297</name>
</gene>
<dbReference type="PANTHER" id="PTHR44259">
    <property type="entry name" value="OS07G0183000 PROTEIN-RELATED"/>
    <property type="match status" value="1"/>
</dbReference>
<reference evidence="2" key="1">
    <citation type="submission" date="2022-08" db="EMBL/GenBank/DDBJ databases">
        <authorList>
            <person name="Marques A."/>
        </authorList>
    </citation>
    <scope>NUCLEOTIDE SEQUENCE</scope>
    <source>
        <strain evidence="2">RhyPub2mFocal</strain>
        <tissue evidence="2">Leaves</tissue>
    </source>
</reference>
<organism evidence="2 3">
    <name type="scientific">Rhynchospora pubera</name>
    <dbReference type="NCBI Taxonomy" id="906938"/>
    <lineage>
        <taxon>Eukaryota</taxon>
        <taxon>Viridiplantae</taxon>
        <taxon>Streptophyta</taxon>
        <taxon>Embryophyta</taxon>
        <taxon>Tracheophyta</taxon>
        <taxon>Spermatophyta</taxon>
        <taxon>Magnoliopsida</taxon>
        <taxon>Liliopsida</taxon>
        <taxon>Poales</taxon>
        <taxon>Cyperaceae</taxon>
        <taxon>Cyperoideae</taxon>
        <taxon>Rhynchosporeae</taxon>
        <taxon>Rhynchospora</taxon>
    </lineage>
</organism>
<name>A0AAV8H6E5_9POAL</name>